<comment type="caution">
    <text evidence="3">The sequence shown here is derived from an EMBL/GenBank/DDBJ whole genome shotgun (WGS) entry which is preliminary data.</text>
</comment>
<evidence type="ECO:0008006" key="5">
    <source>
        <dbReference type="Google" id="ProtNLM"/>
    </source>
</evidence>
<protein>
    <recommendedName>
        <fullName evidence="5">Mannose-1-phosphate guanylyltransferase</fullName>
    </recommendedName>
</protein>
<dbReference type="PANTHER" id="PTHR46390:SF1">
    <property type="entry name" value="MANNOSE-1-PHOSPHATE GUANYLYLTRANSFERASE"/>
    <property type="match status" value="1"/>
</dbReference>
<dbReference type="InterPro" id="IPR001538">
    <property type="entry name" value="Man6P_isomerase-2_C"/>
</dbReference>
<dbReference type="InterPro" id="IPR005835">
    <property type="entry name" value="NTP_transferase_dom"/>
</dbReference>
<dbReference type="Pfam" id="PF00483">
    <property type="entry name" value="NTP_transferase"/>
    <property type="match status" value="1"/>
</dbReference>
<sequence>MHTIFLCGGSGQRLWPLSGSIRSKMFLELLPAPAGGTESMIGRVCRQLHQAGLDQSSLFVTHKDQLGLMQRHTRGEYPVIGEPFKRGTFTAAALGALYLYSSGTAKPEDTLCVAPADMYADDGFFRLFHQFSDVLAESKADLVLLGTRPAHPTDQYGYIVPGNAAGKRYSPVISFAEKPDTAKAEELIGRNALWNCGVFAFPLRFMLAHLQQMGLPVELAAFTERYPGFPVRSFDKEIAERSNKAVVLRHEGEWLDLGSWGSLTAQLAEPVVGAGGIWGECRNTHIVNELDIPLHVIGLSGVVAVSGPEGILLARKEDANGIKEIIQDASAEPRYGETKWGSYTVLDRTPSRAGLILTLKLSLLPGQTLPEQLCHHSSKSWMILSGDGAVILNGLTTEAQSGRIFTISRGDSHGITAVTAMKLIEIRALEEEDDQPIYSSSVHL</sequence>
<dbReference type="InterPro" id="IPR029044">
    <property type="entry name" value="Nucleotide-diphossugar_trans"/>
</dbReference>
<dbReference type="InterPro" id="IPR014710">
    <property type="entry name" value="RmlC-like_jellyroll"/>
</dbReference>
<gene>
    <name evidence="3" type="ORF">A3844_05525</name>
</gene>
<dbReference type="PANTHER" id="PTHR46390">
    <property type="entry name" value="MANNOSE-1-PHOSPHATE GUANYLYLTRANSFERASE"/>
    <property type="match status" value="1"/>
</dbReference>
<dbReference type="SUPFAM" id="SSF51182">
    <property type="entry name" value="RmlC-like cupins"/>
    <property type="match status" value="1"/>
</dbReference>
<dbReference type="Pfam" id="PF01050">
    <property type="entry name" value="MannoseP_isomer"/>
    <property type="match status" value="1"/>
</dbReference>
<reference evidence="3 4" key="1">
    <citation type="submission" date="2016-03" db="EMBL/GenBank/DDBJ databases">
        <authorList>
            <person name="Sant'Anna F.H."/>
            <person name="Ambrosini A."/>
            <person name="Souza R."/>
            <person name="Bach E."/>
            <person name="Fernandes G."/>
            <person name="Balsanelli E."/>
            <person name="Baura V.A."/>
            <person name="Souza E.M."/>
            <person name="Passaglia L."/>
        </authorList>
    </citation>
    <scope>NUCLEOTIDE SEQUENCE [LARGE SCALE GENOMIC DNA]</scope>
    <source>
        <strain evidence="3 4">P26E</strain>
    </source>
</reference>
<evidence type="ECO:0000313" key="3">
    <source>
        <dbReference type="EMBL" id="OKP90489.1"/>
    </source>
</evidence>
<organism evidence="3 4">
    <name type="scientific">Paenibacillus helianthi</name>
    <dbReference type="NCBI Taxonomy" id="1349432"/>
    <lineage>
        <taxon>Bacteria</taxon>
        <taxon>Bacillati</taxon>
        <taxon>Bacillota</taxon>
        <taxon>Bacilli</taxon>
        <taxon>Bacillales</taxon>
        <taxon>Paenibacillaceae</taxon>
        <taxon>Paenibacillus</taxon>
    </lineage>
</organism>
<proteinExistence type="predicted"/>
<dbReference type="InterPro" id="IPR051161">
    <property type="entry name" value="Mannose-6P_isomerase_type2"/>
</dbReference>
<dbReference type="Proteomes" id="UP000186058">
    <property type="component" value="Unassembled WGS sequence"/>
</dbReference>
<keyword evidence="4" id="KW-1185">Reference proteome</keyword>
<dbReference type="InterPro" id="IPR011051">
    <property type="entry name" value="RmlC_Cupin_sf"/>
</dbReference>
<evidence type="ECO:0000259" key="1">
    <source>
        <dbReference type="Pfam" id="PF00483"/>
    </source>
</evidence>
<dbReference type="Gene3D" id="3.90.550.10">
    <property type="entry name" value="Spore Coat Polysaccharide Biosynthesis Protein SpsA, Chain A"/>
    <property type="match status" value="1"/>
</dbReference>
<dbReference type="SUPFAM" id="SSF53448">
    <property type="entry name" value="Nucleotide-diphospho-sugar transferases"/>
    <property type="match status" value="1"/>
</dbReference>
<evidence type="ECO:0000313" key="4">
    <source>
        <dbReference type="Proteomes" id="UP000186058"/>
    </source>
</evidence>
<name>A0ABX3ES34_9BACL</name>
<dbReference type="RefSeq" id="WP_074106847.1">
    <property type="nucleotide sequence ID" value="NZ_LVWI01000003.1"/>
</dbReference>
<dbReference type="Gene3D" id="2.60.120.10">
    <property type="entry name" value="Jelly Rolls"/>
    <property type="match status" value="1"/>
</dbReference>
<feature type="domain" description="Nucleotidyl transferase" evidence="1">
    <location>
        <begin position="3"/>
        <end position="264"/>
    </location>
</feature>
<dbReference type="EMBL" id="LVWI01000003">
    <property type="protein sequence ID" value="OKP90489.1"/>
    <property type="molecule type" value="Genomic_DNA"/>
</dbReference>
<evidence type="ECO:0000259" key="2">
    <source>
        <dbReference type="Pfam" id="PF01050"/>
    </source>
</evidence>
<feature type="domain" description="Mannose-6-phosphate isomerase type II C-terminal" evidence="2">
    <location>
        <begin position="339"/>
        <end position="429"/>
    </location>
</feature>
<accession>A0ABX3ES34</accession>